<keyword evidence="2" id="KW-0285">Flavoprotein</keyword>
<sequence>MTGRSGAGTVIVGAGHAGVQLADTLRTGGYPDRVVLLDAQDTAPYQRPPLSKEYLAPDGAPEPVPLRGERFYSDHGIELRPGARVRAIDRAARAVLLDDGTAVDYATLVLATGAEPRRPPVPGATLPGVHGPVTLADARALRAALPGARSAVVVGAGFIGLEFAAVARAHGVEVTVLEAAERPMARVLSPTMSDYFAGAHTRMGTELRMGEALASIEEDRGRAVAAVGATGRRYPADLVLMGVGVAPRVALAREAGLRVCDGVAVDTRLRTSDPSILAIGDCATFPAPWQGGEWVRLESVQNATDQARHAAGTLLGVEEPYTEPPWFWSIQGEHRLQIAGVPRAGDEHVILGDPERGRFSVLGFRGGVLGAVESVNRPADHAAARRVFRHGLSLTPERAGEPGFDLKSYAARASVPG</sequence>
<evidence type="ECO:0000313" key="8">
    <source>
        <dbReference type="Proteomes" id="UP000269198"/>
    </source>
</evidence>
<dbReference type="Pfam" id="PF14759">
    <property type="entry name" value="Reductase_C"/>
    <property type="match status" value="1"/>
</dbReference>
<dbReference type="PRINTS" id="PR00411">
    <property type="entry name" value="PNDRDTASEI"/>
</dbReference>
<dbReference type="GO" id="GO:0005737">
    <property type="term" value="C:cytoplasm"/>
    <property type="evidence" value="ECO:0007669"/>
    <property type="project" value="TreeGrafter"/>
</dbReference>
<comment type="caution">
    <text evidence="7">The sequence shown here is derived from an EMBL/GenBank/DDBJ whole genome shotgun (WGS) entry which is preliminary data.</text>
</comment>
<dbReference type="InterPro" id="IPR028202">
    <property type="entry name" value="Reductase_C"/>
</dbReference>
<dbReference type="SUPFAM" id="SSF55424">
    <property type="entry name" value="FAD/NAD-linked reductases, dimerisation (C-terminal) domain"/>
    <property type="match status" value="1"/>
</dbReference>
<gene>
    <name evidence="7" type="ORF">EFW17_09600</name>
</gene>
<dbReference type="RefSeq" id="WP_123200973.1">
    <property type="nucleotide sequence ID" value="NZ_RJMB01000007.1"/>
</dbReference>
<evidence type="ECO:0000256" key="3">
    <source>
        <dbReference type="ARBA" id="ARBA00022827"/>
    </source>
</evidence>
<dbReference type="Proteomes" id="UP000269198">
    <property type="component" value="Unassembled WGS sequence"/>
</dbReference>
<dbReference type="InterPro" id="IPR036188">
    <property type="entry name" value="FAD/NAD-bd_sf"/>
</dbReference>
<dbReference type="GO" id="GO:0016651">
    <property type="term" value="F:oxidoreductase activity, acting on NAD(P)H"/>
    <property type="evidence" value="ECO:0007669"/>
    <property type="project" value="TreeGrafter"/>
</dbReference>
<keyword evidence="4" id="KW-0560">Oxidoreductase</keyword>
<dbReference type="EMBL" id="RJMB01000007">
    <property type="protein sequence ID" value="RNL85317.1"/>
    <property type="molecule type" value="Genomic_DNA"/>
</dbReference>
<feature type="domain" description="FAD/NAD(P)-binding" evidence="5">
    <location>
        <begin position="10"/>
        <end position="307"/>
    </location>
</feature>
<accession>A0A3N0EBT2</accession>
<organism evidence="7 8">
    <name type="scientific">Halostreptopolyspora alba</name>
    <dbReference type="NCBI Taxonomy" id="2487137"/>
    <lineage>
        <taxon>Bacteria</taxon>
        <taxon>Bacillati</taxon>
        <taxon>Actinomycetota</taxon>
        <taxon>Actinomycetes</taxon>
        <taxon>Streptosporangiales</taxon>
        <taxon>Nocardiopsidaceae</taxon>
        <taxon>Halostreptopolyspora</taxon>
    </lineage>
</organism>
<reference evidence="7 8" key="1">
    <citation type="submission" date="2018-11" db="EMBL/GenBank/DDBJ databases">
        <title>The genome draft of YIM 96095.</title>
        <authorList>
            <person name="Tang S.-K."/>
            <person name="Chunyu W.-X."/>
            <person name="Feng Y.-Z."/>
        </authorList>
    </citation>
    <scope>NUCLEOTIDE SEQUENCE [LARGE SCALE GENOMIC DNA]</scope>
    <source>
        <strain evidence="7 8">YIM 96095</strain>
    </source>
</reference>
<proteinExistence type="predicted"/>
<evidence type="ECO:0000256" key="1">
    <source>
        <dbReference type="ARBA" id="ARBA00001974"/>
    </source>
</evidence>
<evidence type="ECO:0000259" key="5">
    <source>
        <dbReference type="Pfam" id="PF07992"/>
    </source>
</evidence>
<dbReference type="PRINTS" id="PR00368">
    <property type="entry name" value="FADPNR"/>
</dbReference>
<dbReference type="PANTHER" id="PTHR43557:SF2">
    <property type="entry name" value="RIESKE DOMAIN-CONTAINING PROTEIN-RELATED"/>
    <property type="match status" value="1"/>
</dbReference>
<dbReference type="SUPFAM" id="SSF51905">
    <property type="entry name" value="FAD/NAD(P)-binding domain"/>
    <property type="match status" value="2"/>
</dbReference>
<dbReference type="PANTHER" id="PTHR43557">
    <property type="entry name" value="APOPTOSIS-INDUCING FACTOR 1"/>
    <property type="match status" value="1"/>
</dbReference>
<dbReference type="AlphaFoldDB" id="A0A3N0EBT2"/>
<evidence type="ECO:0000256" key="4">
    <source>
        <dbReference type="ARBA" id="ARBA00023002"/>
    </source>
</evidence>
<evidence type="ECO:0000313" key="7">
    <source>
        <dbReference type="EMBL" id="RNL85317.1"/>
    </source>
</evidence>
<keyword evidence="8" id="KW-1185">Reference proteome</keyword>
<dbReference type="InterPro" id="IPR023753">
    <property type="entry name" value="FAD/NAD-binding_dom"/>
</dbReference>
<dbReference type="InterPro" id="IPR050446">
    <property type="entry name" value="FAD-oxidoreductase/Apoptosis"/>
</dbReference>
<keyword evidence="3" id="KW-0274">FAD</keyword>
<dbReference type="Gene3D" id="3.50.50.60">
    <property type="entry name" value="FAD/NAD(P)-binding domain"/>
    <property type="match status" value="2"/>
</dbReference>
<evidence type="ECO:0000259" key="6">
    <source>
        <dbReference type="Pfam" id="PF14759"/>
    </source>
</evidence>
<name>A0A3N0EBT2_9ACTN</name>
<protein>
    <submittedName>
        <fullName evidence="7">Pyridine nucleotide-disulfide oxidoreductase</fullName>
    </submittedName>
</protein>
<dbReference type="Pfam" id="PF07992">
    <property type="entry name" value="Pyr_redox_2"/>
    <property type="match status" value="1"/>
</dbReference>
<evidence type="ECO:0000256" key="2">
    <source>
        <dbReference type="ARBA" id="ARBA00022630"/>
    </source>
</evidence>
<feature type="domain" description="Reductase C-terminal" evidence="6">
    <location>
        <begin position="326"/>
        <end position="409"/>
    </location>
</feature>
<dbReference type="Gene3D" id="3.30.390.30">
    <property type="match status" value="1"/>
</dbReference>
<dbReference type="OrthoDB" id="1145at2"/>
<comment type="cofactor">
    <cofactor evidence="1">
        <name>FAD</name>
        <dbReference type="ChEBI" id="CHEBI:57692"/>
    </cofactor>
</comment>
<dbReference type="InterPro" id="IPR016156">
    <property type="entry name" value="FAD/NAD-linked_Rdtase_dimer_sf"/>
</dbReference>